<dbReference type="Pfam" id="PF00535">
    <property type="entry name" value="Glycos_transf_2"/>
    <property type="match status" value="1"/>
</dbReference>
<dbReference type="AlphaFoldDB" id="A0A1H4CKN9"/>
<feature type="domain" description="Glycosyltransferase 2-like" evidence="1">
    <location>
        <begin position="7"/>
        <end position="107"/>
    </location>
</feature>
<keyword evidence="2" id="KW-0808">Transferase</keyword>
<name>A0A1H4CKN9_9BACT</name>
<dbReference type="Proteomes" id="UP000199041">
    <property type="component" value="Unassembled WGS sequence"/>
</dbReference>
<accession>A0A1H4CKN9</accession>
<dbReference type="STRING" id="551991.SAMN05192529_1334"/>
<protein>
    <submittedName>
        <fullName evidence="2">Rhamnosyltransferase</fullName>
    </submittedName>
</protein>
<proteinExistence type="predicted"/>
<evidence type="ECO:0000313" key="3">
    <source>
        <dbReference type="Proteomes" id="UP000199041"/>
    </source>
</evidence>
<reference evidence="2 3" key="1">
    <citation type="submission" date="2016-10" db="EMBL/GenBank/DDBJ databases">
        <authorList>
            <person name="de Groot N.N."/>
        </authorList>
    </citation>
    <scope>NUCLEOTIDE SEQUENCE [LARGE SCALE GENOMIC DNA]</scope>
    <source>
        <strain evidence="2 3">Vu-144</strain>
    </source>
</reference>
<dbReference type="GO" id="GO:0016740">
    <property type="term" value="F:transferase activity"/>
    <property type="evidence" value="ECO:0007669"/>
    <property type="project" value="UniProtKB-KW"/>
</dbReference>
<dbReference type="InterPro" id="IPR029044">
    <property type="entry name" value="Nucleotide-diphossugar_trans"/>
</dbReference>
<dbReference type="InterPro" id="IPR001173">
    <property type="entry name" value="Glyco_trans_2-like"/>
</dbReference>
<dbReference type="EMBL" id="FNQY01000033">
    <property type="protein sequence ID" value="SEA60995.1"/>
    <property type="molecule type" value="Genomic_DNA"/>
</dbReference>
<organism evidence="2 3">
    <name type="scientific">Arachidicoccus rhizosphaerae</name>
    <dbReference type="NCBI Taxonomy" id="551991"/>
    <lineage>
        <taxon>Bacteria</taxon>
        <taxon>Pseudomonadati</taxon>
        <taxon>Bacteroidota</taxon>
        <taxon>Chitinophagia</taxon>
        <taxon>Chitinophagales</taxon>
        <taxon>Chitinophagaceae</taxon>
        <taxon>Arachidicoccus</taxon>
    </lineage>
</organism>
<dbReference type="SUPFAM" id="SSF53448">
    <property type="entry name" value="Nucleotide-diphospho-sugar transferases"/>
    <property type="match status" value="1"/>
</dbReference>
<evidence type="ECO:0000313" key="2">
    <source>
        <dbReference type="EMBL" id="SEA60995.1"/>
    </source>
</evidence>
<gene>
    <name evidence="2" type="ORF">SAMN05192529_1334</name>
</gene>
<evidence type="ECO:0000259" key="1">
    <source>
        <dbReference type="Pfam" id="PF00535"/>
    </source>
</evidence>
<sequence length="284" mass="32319">MGSIAAIVITYNPGPEFLQNIQSYLSEVDHLYIADNSSPKLNFSDSILDNPKITLVNNGGNEGIAYRLNQVADLAIKAGYKWLLTMDQDSYFDAEHITAYFEYMQDYNGHEQVAMFGVETVTKPELIADLSSPADQLITSGSLLNLSLYPAIGAFDERLFIDEVDHEYCYRSFIRGYQIIQFTHIFLEHQLGEAVNVKTIQGGQRATSFHSPLRVYYMVRNFLYVKQKYKAAEALKSVFKIRSTALLHRVKNNVLYGPKKWQTLKMVFMAFSDFKAGKMGKKQV</sequence>
<dbReference type="RefSeq" id="WP_170831283.1">
    <property type="nucleotide sequence ID" value="NZ_FNQY01000033.1"/>
</dbReference>
<keyword evidence="3" id="KW-1185">Reference proteome</keyword>
<dbReference type="Gene3D" id="3.90.550.10">
    <property type="entry name" value="Spore Coat Polysaccharide Biosynthesis Protein SpsA, Chain A"/>
    <property type="match status" value="1"/>
</dbReference>